<dbReference type="Proteomes" id="UP000009273">
    <property type="component" value="Segment"/>
</dbReference>
<dbReference type="KEGG" id="vg:18563669"/>
<dbReference type="EMBL" id="JN638751">
    <property type="protein sequence ID" value="AEO93713.1"/>
    <property type="molecule type" value="Genomic_DNA"/>
</dbReference>
<evidence type="ECO:0000313" key="1">
    <source>
        <dbReference type="EMBL" id="AEO93713.1"/>
    </source>
</evidence>
<keyword evidence="2" id="KW-1185">Reference proteome</keyword>
<evidence type="ECO:0000313" key="2">
    <source>
        <dbReference type="Proteomes" id="UP000009273"/>
    </source>
</evidence>
<dbReference type="GeneID" id="18563669"/>
<accession>G3MAJ6</accession>
<organism evidence="1 2">
    <name type="scientific">Bacillus phage G</name>
    <dbReference type="NCBI Taxonomy" id="2884420"/>
    <lineage>
        <taxon>Viruses</taxon>
        <taxon>Duplodnaviria</taxon>
        <taxon>Heunggongvirae</taxon>
        <taxon>Uroviricota</taxon>
        <taxon>Caudoviricetes</taxon>
        <taxon>Donellivirus</taxon>
        <taxon>Donellivirus gee</taxon>
    </lineage>
</organism>
<sequence length="219" mass="25890">MSHNEEFIYENFKMHMPKGRKEELINIIELSDAVSIEKKHYTLDDSPGKTKACYRFTVTKSGGEFKFDIYADDLSHYHQSILIEEARDDVFKFYQLELQHILDFIYISSNNELKRKIEVIRCKNEKCPICDSKVDIDDRAFNGNNASLRCSNGCYVVRGVMESLNSFYFNVIIFKDESSYYKSNVALEEKIKRVNAIYDKIEYWKENDKYLIKILKEDD</sequence>
<protein>
    <submittedName>
        <fullName evidence="1">Gp455</fullName>
    </submittedName>
</protein>
<name>G3MAJ6_9CAUD</name>
<proteinExistence type="predicted"/>
<dbReference type="RefSeq" id="YP_009015758.1">
    <property type="nucleotide sequence ID" value="NC_023719.1"/>
</dbReference>
<reference evidence="1 2" key="1">
    <citation type="submission" date="2011-09" db="EMBL/GenBank/DDBJ databases">
        <authorList>
            <person name="Pope W.H."/>
            <person name="Pedulla M.L."/>
            <person name="Ford M.E."/>
            <person name="Peebles C.L."/>
            <person name="Hatfull G.H."/>
            <person name="Hendrix R.W."/>
        </authorList>
    </citation>
    <scope>NUCLEOTIDE SEQUENCE [LARGE SCALE GENOMIC DNA]</scope>
    <source>
        <strain evidence="1">G</strain>
    </source>
</reference>
<gene>
    <name evidence="1" type="primary">455</name>
    <name evidence="1" type="ORF">G_455</name>
</gene>